<evidence type="ECO:0000256" key="3">
    <source>
        <dbReference type="ARBA" id="ARBA00023002"/>
    </source>
</evidence>
<evidence type="ECO:0000259" key="7">
    <source>
        <dbReference type="Pfam" id="PF00248"/>
    </source>
</evidence>
<feature type="site" description="Lowers pKa of active site Tyr" evidence="6">
    <location>
        <position position="83"/>
    </location>
</feature>
<dbReference type="Pfam" id="PF00248">
    <property type="entry name" value="Aldo_ket_red"/>
    <property type="match status" value="1"/>
</dbReference>
<dbReference type="PANTHER" id="PTHR43827">
    <property type="entry name" value="2,5-DIKETO-D-GLUCONIC ACID REDUCTASE"/>
    <property type="match status" value="1"/>
</dbReference>
<dbReference type="PRINTS" id="PR00069">
    <property type="entry name" value="ALDKETRDTASE"/>
</dbReference>
<dbReference type="AlphaFoldDB" id="A0A7W7WP33"/>
<dbReference type="PROSITE" id="PS00798">
    <property type="entry name" value="ALDOKETO_REDUCTASE_1"/>
    <property type="match status" value="1"/>
</dbReference>
<organism evidence="8 9">
    <name type="scientific">Micromonospora polyrhachis</name>
    <dbReference type="NCBI Taxonomy" id="1282883"/>
    <lineage>
        <taxon>Bacteria</taxon>
        <taxon>Bacillati</taxon>
        <taxon>Actinomycetota</taxon>
        <taxon>Actinomycetes</taxon>
        <taxon>Micromonosporales</taxon>
        <taxon>Micromonosporaceae</taxon>
        <taxon>Micromonospora</taxon>
    </lineage>
</organism>
<comment type="caution">
    <text evidence="8">The sequence shown here is derived from an EMBL/GenBank/DDBJ whole genome shotgun (WGS) entry which is preliminary data.</text>
</comment>
<name>A0A7W7WP33_9ACTN</name>
<dbReference type="InterPro" id="IPR020471">
    <property type="entry name" value="AKR"/>
</dbReference>
<accession>A0A7W7WP33</accession>
<comment type="similarity">
    <text evidence="1">Belongs to the aldo/keto reductase family.</text>
</comment>
<sequence>MIKAADQFGDQPTVLLTGEVRMPLLGFGTWQATGRDGYQAVRDALDAGYRHIDTATMYGNEKEVGQAIRDSGVSREEIFVTTKLPPEQAGAERQTIERSLADLGTDYVDLWLIHWPPADAAGLATWREFLAARDAGLARAVGVSNYSLPELDVLIQATDEAPAVNQIPWSPAKFDAQLLTEHRNRGVVVEGYSPFRKTDLDDPVLVRVAQAHGVTPAQVVLRWHLDHDIVVIPKSVTPERIRTNFDIFGFSLTDDERRDIDAIAG</sequence>
<dbReference type="PIRSF" id="PIRSF000097">
    <property type="entry name" value="AKR"/>
    <property type="match status" value="1"/>
</dbReference>
<keyword evidence="3" id="KW-0560">Oxidoreductase</keyword>
<feature type="binding site" evidence="5">
    <location>
        <position position="114"/>
    </location>
    <ligand>
        <name>substrate</name>
    </ligand>
</feature>
<keyword evidence="9" id="KW-1185">Reference proteome</keyword>
<dbReference type="InterPro" id="IPR023210">
    <property type="entry name" value="NADP_OxRdtase_dom"/>
</dbReference>
<dbReference type="PROSITE" id="PS00063">
    <property type="entry name" value="ALDOKETO_REDUCTASE_3"/>
    <property type="match status" value="1"/>
</dbReference>
<dbReference type="GO" id="GO:0016616">
    <property type="term" value="F:oxidoreductase activity, acting on the CH-OH group of donors, NAD or NADP as acceptor"/>
    <property type="evidence" value="ECO:0007669"/>
    <property type="project" value="UniProtKB-ARBA"/>
</dbReference>
<reference evidence="8 9" key="1">
    <citation type="submission" date="2020-08" db="EMBL/GenBank/DDBJ databases">
        <title>Sequencing the genomes of 1000 actinobacteria strains.</title>
        <authorList>
            <person name="Klenk H.-P."/>
        </authorList>
    </citation>
    <scope>NUCLEOTIDE SEQUENCE [LARGE SCALE GENOMIC DNA]</scope>
    <source>
        <strain evidence="8 9">DSM 45886</strain>
    </source>
</reference>
<feature type="active site" description="Proton donor" evidence="4">
    <location>
        <position position="58"/>
    </location>
</feature>
<evidence type="ECO:0000313" key="9">
    <source>
        <dbReference type="Proteomes" id="UP000578819"/>
    </source>
</evidence>
<dbReference type="RefSeq" id="WP_246446376.1">
    <property type="nucleotide sequence ID" value="NZ_JACHJW010000001.1"/>
</dbReference>
<dbReference type="CDD" id="cd19071">
    <property type="entry name" value="AKR_AKR1-5-like"/>
    <property type="match status" value="1"/>
</dbReference>
<dbReference type="InterPro" id="IPR036812">
    <property type="entry name" value="NAD(P)_OxRdtase_dom_sf"/>
</dbReference>
<evidence type="ECO:0000313" key="8">
    <source>
        <dbReference type="EMBL" id="MBB4957828.1"/>
    </source>
</evidence>
<dbReference type="EMBL" id="JACHJW010000001">
    <property type="protein sequence ID" value="MBB4957828.1"/>
    <property type="molecule type" value="Genomic_DNA"/>
</dbReference>
<dbReference type="Proteomes" id="UP000578819">
    <property type="component" value="Unassembled WGS sequence"/>
</dbReference>
<evidence type="ECO:0000256" key="6">
    <source>
        <dbReference type="PIRSR" id="PIRSR000097-3"/>
    </source>
</evidence>
<dbReference type="Gene3D" id="3.20.20.100">
    <property type="entry name" value="NADP-dependent oxidoreductase domain"/>
    <property type="match status" value="1"/>
</dbReference>
<feature type="domain" description="NADP-dependent oxidoreductase" evidence="7">
    <location>
        <begin position="25"/>
        <end position="263"/>
    </location>
</feature>
<dbReference type="PANTHER" id="PTHR43827:SF3">
    <property type="entry name" value="NADP-DEPENDENT OXIDOREDUCTASE DOMAIN-CONTAINING PROTEIN"/>
    <property type="match status" value="1"/>
</dbReference>
<protein>
    <submittedName>
        <fullName evidence="8">Diketogulonate reductase-like aldo/keto reductase</fullName>
    </submittedName>
</protein>
<evidence type="ECO:0000256" key="2">
    <source>
        <dbReference type="ARBA" id="ARBA00022857"/>
    </source>
</evidence>
<dbReference type="PROSITE" id="PS00062">
    <property type="entry name" value="ALDOKETO_REDUCTASE_2"/>
    <property type="match status" value="1"/>
</dbReference>
<dbReference type="FunFam" id="3.20.20.100:FF:000002">
    <property type="entry name" value="2,5-diketo-D-gluconic acid reductase A"/>
    <property type="match status" value="1"/>
</dbReference>
<dbReference type="InterPro" id="IPR018170">
    <property type="entry name" value="Aldo/ket_reductase_CS"/>
</dbReference>
<proteinExistence type="inferred from homology"/>
<keyword evidence="2" id="KW-0521">NADP</keyword>
<dbReference type="SUPFAM" id="SSF51430">
    <property type="entry name" value="NAD(P)-linked oxidoreductase"/>
    <property type="match status" value="1"/>
</dbReference>
<evidence type="ECO:0000256" key="1">
    <source>
        <dbReference type="ARBA" id="ARBA00007905"/>
    </source>
</evidence>
<evidence type="ECO:0000256" key="4">
    <source>
        <dbReference type="PIRSR" id="PIRSR000097-1"/>
    </source>
</evidence>
<gene>
    <name evidence="8" type="ORF">FHR38_001561</name>
</gene>
<evidence type="ECO:0000256" key="5">
    <source>
        <dbReference type="PIRSR" id="PIRSR000097-2"/>
    </source>
</evidence>